<organism evidence="8 9">
    <name type="scientific">Lodderomyces elongisporus (strain ATCC 11503 / CBS 2605 / JCM 1781 / NBRC 1676 / NRRL YB-4239)</name>
    <name type="common">Yeast</name>
    <name type="synonym">Saccharomyces elongisporus</name>
    <dbReference type="NCBI Taxonomy" id="379508"/>
    <lineage>
        <taxon>Eukaryota</taxon>
        <taxon>Fungi</taxon>
        <taxon>Dikarya</taxon>
        <taxon>Ascomycota</taxon>
        <taxon>Saccharomycotina</taxon>
        <taxon>Pichiomycetes</taxon>
        <taxon>Debaryomycetaceae</taxon>
        <taxon>Candida/Lodderomyces clade</taxon>
        <taxon>Lodderomyces</taxon>
    </lineage>
</organism>
<reference evidence="8 9" key="1">
    <citation type="journal article" date="2009" name="Nature">
        <title>Evolution of pathogenicity and sexual reproduction in eight Candida genomes.</title>
        <authorList>
            <person name="Butler G."/>
            <person name="Rasmussen M.D."/>
            <person name="Lin M.F."/>
            <person name="Santos M.A."/>
            <person name="Sakthikumar S."/>
            <person name="Munro C.A."/>
            <person name="Rheinbay E."/>
            <person name="Grabherr M."/>
            <person name="Forche A."/>
            <person name="Reedy J.L."/>
            <person name="Agrafioti I."/>
            <person name="Arnaud M.B."/>
            <person name="Bates S."/>
            <person name="Brown A.J."/>
            <person name="Brunke S."/>
            <person name="Costanzo M.C."/>
            <person name="Fitzpatrick D.A."/>
            <person name="de Groot P.W."/>
            <person name="Harris D."/>
            <person name="Hoyer L.L."/>
            <person name="Hube B."/>
            <person name="Klis F.M."/>
            <person name="Kodira C."/>
            <person name="Lennard N."/>
            <person name="Logue M.E."/>
            <person name="Martin R."/>
            <person name="Neiman A.M."/>
            <person name="Nikolaou E."/>
            <person name="Quail M.A."/>
            <person name="Quinn J."/>
            <person name="Santos M.C."/>
            <person name="Schmitzberger F.F."/>
            <person name="Sherlock G."/>
            <person name="Shah P."/>
            <person name="Silverstein K.A."/>
            <person name="Skrzypek M.S."/>
            <person name="Soll D."/>
            <person name="Staggs R."/>
            <person name="Stansfield I."/>
            <person name="Stumpf M.P."/>
            <person name="Sudbery P.E."/>
            <person name="Srikantha T."/>
            <person name="Zeng Q."/>
            <person name="Berman J."/>
            <person name="Berriman M."/>
            <person name="Heitman J."/>
            <person name="Gow N.A."/>
            <person name="Lorenz M.C."/>
            <person name="Birren B.W."/>
            <person name="Kellis M."/>
            <person name="Cuomo C.A."/>
        </authorList>
    </citation>
    <scope>NUCLEOTIDE SEQUENCE [LARGE SCALE GENOMIC DNA]</scope>
    <source>
        <strain evidence="9">ATCC 11503 / BCRC 21390 / CBS 2605 / JCM 1781 / NBRC 1676 / NRRL YB-4239</strain>
    </source>
</reference>
<evidence type="ECO:0000313" key="8">
    <source>
        <dbReference type="EMBL" id="EDK45616.1"/>
    </source>
</evidence>
<comment type="similarity">
    <text evidence="2 5">Belongs to the glucose-6-phosphate 1-epimerase family.</text>
</comment>
<dbReference type="SUPFAM" id="SSF74650">
    <property type="entry name" value="Galactose mutarotase-like"/>
    <property type="match status" value="1"/>
</dbReference>
<dbReference type="Gene3D" id="2.70.98.10">
    <property type="match status" value="1"/>
</dbReference>
<sequence length="299" mass="33885">MPVEELDDKVILTDPSNAKNTATILKYGATVISWKNQDEEKLWLSSAAHLDGSKPVRGGIPLVFPVFGKQSDSTHPTYKLPQHGFARNSTWEFLGQTTESPVTVQFGLGPENIPSEAQSAWPYDFTLILTVSLADDKLSTAIEVENTGKEAFEFNWLFHTYYKIHDVTDTLVNNLVDQHCYDQLIKETYTEKAPAISFHEEFDRKYLNIDERKTLQVIDKGKVLYNLHRTNLPDSVVWNPWTKKAEGMADFEPKNGFHQMLCVEPGHVNSMIMLPPGDKWKGEQEITVGGEIKIQANIF</sequence>
<dbReference type="EMBL" id="CH981528">
    <property type="protein sequence ID" value="EDK45616.1"/>
    <property type="molecule type" value="Genomic_DNA"/>
</dbReference>
<dbReference type="OMA" id="TQALHSY"/>
<dbReference type="Proteomes" id="UP000001996">
    <property type="component" value="Unassembled WGS sequence"/>
</dbReference>
<accession>A5E2F8</accession>
<feature type="binding site" evidence="7">
    <location>
        <position position="82"/>
    </location>
    <ligand>
        <name>substrate</name>
    </ligand>
</feature>
<evidence type="ECO:0000256" key="4">
    <source>
        <dbReference type="ARBA" id="ARBA00023235"/>
    </source>
</evidence>
<dbReference type="InterPro" id="IPR008183">
    <property type="entry name" value="Aldose_1/G6P_1-epimerase"/>
</dbReference>
<gene>
    <name evidence="8" type="ORF">LELG_03795</name>
</gene>
<evidence type="ECO:0000256" key="6">
    <source>
        <dbReference type="PIRSR" id="PIRSR016020-1"/>
    </source>
</evidence>
<comment type="function">
    <text evidence="5">Catalyzes the interconversion between the alpha and beta anomers from at least three hexose 6-phosphate sugars (Glc6P, Gal6P, and Man6P).</text>
</comment>
<proteinExistence type="inferred from homology"/>
<dbReference type="GO" id="GO:0005975">
    <property type="term" value="P:carbohydrate metabolic process"/>
    <property type="evidence" value="ECO:0007669"/>
    <property type="project" value="InterPro"/>
</dbReference>
<evidence type="ECO:0000256" key="2">
    <source>
        <dbReference type="ARBA" id="ARBA00005866"/>
    </source>
</evidence>
<feature type="binding site" evidence="7">
    <location>
        <position position="57"/>
    </location>
    <ligand>
        <name>substrate</name>
    </ligand>
</feature>
<dbReference type="PANTHER" id="PTHR11122">
    <property type="entry name" value="APOSPORY-ASSOCIATED PROTEIN C-RELATED"/>
    <property type="match status" value="1"/>
</dbReference>
<dbReference type="VEuPathDB" id="FungiDB:LELG_03795"/>
<evidence type="ECO:0000313" key="9">
    <source>
        <dbReference type="Proteomes" id="UP000001996"/>
    </source>
</evidence>
<feature type="binding site" evidence="7">
    <location>
        <position position="87"/>
    </location>
    <ligand>
        <name>substrate</name>
    </ligand>
</feature>
<comment type="catalytic activity">
    <reaction evidence="1">
        <text>alpha-D-glucose 6-phosphate = beta-D-glucose 6-phosphate</text>
        <dbReference type="Rhea" id="RHEA:16249"/>
        <dbReference type="ChEBI" id="CHEBI:58225"/>
        <dbReference type="ChEBI" id="CHEBI:58247"/>
        <dbReference type="EC" id="5.1.3.15"/>
    </reaction>
</comment>
<dbReference type="OrthoDB" id="1659429at2759"/>
<dbReference type="STRING" id="379508.A5E2F8"/>
<dbReference type="CDD" id="cd09020">
    <property type="entry name" value="D-hex-6-P-epi_like"/>
    <property type="match status" value="1"/>
</dbReference>
<keyword evidence="9" id="KW-1185">Reference proteome</keyword>
<feature type="active site" evidence="6">
    <location>
        <position position="159"/>
    </location>
</feature>
<dbReference type="HOGENOM" id="CLU_048345_2_0_1"/>
<evidence type="ECO:0000256" key="7">
    <source>
        <dbReference type="PIRSR" id="PIRSR016020-2"/>
    </source>
</evidence>
<dbReference type="PANTHER" id="PTHR11122:SF13">
    <property type="entry name" value="GLUCOSE-6-PHOSPHATE 1-EPIMERASE"/>
    <property type="match status" value="1"/>
</dbReference>
<evidence type="ECO:0000256" key="1">
    <source>
        <dbReference type="ARBA" id="ARBA00001096"/>
    </source>
</evidence>
<dbReference type="InterPro" id="IPR014718">
    <property type="entry name" value="GH-type_carb-bd"/>
</dbReference>
<name>A5E2F8_LODEL</name>
<dbReference type="AlphaFoldDB" id="A5E2F8"/>
<dbReference type="GO" id="GO:0030246">
    <property type="term" value="F:carbohydrate binding"/>
    <property type="evidence" value="ECO:0007669"/>
    <property type="project" value="UniProtKB-UniRule"/>
</dbReference>
<dbReference type="KEGG" id="lel:PVL30_004621"/>
<dbReference type="FunCoup" id="A5E2F8">
    <property type="interactions" value="270"/>
</dbReference>
<dbReference type="GeneID" id="5231767"/>
<dbReference type="InParanoid" id="A5E2F8"/>
<dbReference type="Pfam" id="PF01263">
    <property type="entry name" value="Aldose_epim"/>
    <property type="match status" value="1"/>
</dbReference>
<feature type="active site" evidence="6">
    <location>
        <position position="264"/>
    </location>
</feature>
<dbReference type="GO" id="GO:0005737">
    <property type="term" value="C:cytoplasm"/>
    <property type="evidence" value="ECO:0007669"/>
    <property type="project" value="TreeGrafter"/>
</dbReference>
<dbReference type="EC" id="5.1.3.15" evidence="3 5"/>
<evidence type="ECO:0000256" key="5">
    <source>
        <dbReference type="PIRNR" id="PIRNR016020"/>
    </source>
</evidence>
<dbReference type="InterPro" id="IPR025532">
    <property type="entry name" value="G6P_1-epimerase"/>
</dbReference>
<protein>
    <recommendedName>
        <fullName evidence="3 5">Glucose-6-phosphate 1-epimerase</fullName>
        <ecNumber evidence="3 5">5.1.3.15</ecNumber>
    </recommendedName>
</protein>
<dbReference type="GO" id="GO:0047938">
    <property type="term" value="F:glucose-6-phosphate 1-epimerase activity"/>
    <property type="evidence" value="ECO:0007669"/>
    <property type="project" value="UniProtKB-UniRule"/>
</dbReference>
<dbReference type="InterPro" id="IPR011013">
    <property type="entry name" value="Gal_mutarotase_sf_dom"/>
</dbReference>
<evidence type="ECO:0000256" key="3">
    <source>
        <dbReference type="ARBA" id="ARBA00012083"/>
    </source>
</evidence>
<dbReference type="PIRSF" id="PIRSF016020">
    <property type="entry name" value="PHexose_mutarotase"/>
    <property type="match status" value="1"/>
</dbReference>
<dbReference type="eggNOG" id="KOG1594">
    <property type="taxonomic scope" value="Eukaryota"/>
</dbReference>
<keyword evidence="4 5" id="KW-0413">Isomerase</keyword>